<reference evidence="1" key="1">
    <citation type="submission" date="2022-02" db="EMBL/GenBank/DDBJ databases">
        <title>Plant Genome Project.</title>
        <authorList>
            <person name="Zhang R.-G."/>
        </authorList>
    </citation>
    <scope>NUCLEOTIDE SEQUENCE</scope>
    <source>
        <strain evidence="1">AT1</strain>
    </source>
</reference>
<accession>A0ACC0P9M3</accession>
<organism evidence="1 2">
    <name type="scientific">Rhododendron molle</name>
    <name type="common">Chinese azalea</name>
    <name type="synonym">Azalea mollis</name>
    <dbReference type="NCBI Taxonomy" id="49168"/>
    <lineage>
        <taxon>Eukaryota</taxon>
        <taxon>Viridiplantae</taxon>
        <taxon>Streptophyta</taxon>
        <taxon>Embryophyta</taxon>
        <taxon>Tracheophyta</taxon>
        <taxon>Spermatophyta</taxon>
        <taxon>Magnoliopsida</taxon>
        <taxon>eudicotyledons</taxon>
        <taxon>Gunneridae</taxon>
        <taxon>Pentapetalae</taxon>
        <taxon>asterids</taxon>
        <taxon>Ericales</taxon>
        <taxon>Ericaceae</taxon>
        <taxon>Ericoideae</taxon>
        <taxon>Rhodoreae</taxon>
        <taxon>Rhododendron</taxon>
    </lineage>
</organism>
<sequence>MDQPPQLQPPETFYLRDLTIWPHGFAILVHSPLISQVDTNFSQGTKLLFCYLISLFAFPLLSASHRLHPPRRLSRAPLHHPPLVFSRRGPLRRCSSRVFEQLISFADTTPIVDEMVMLLASLFVSLYLLHTDDASLWRLAPLPEPVYGAVVAAMEKCKLVIWGVNGVFSYLLICILQVIIFSDLLAHGLGCWLARFNLRAGMFLLLVV</sequence>
<dbReference type="Proteomes" id="UP001062846">
    <property type="component" value="Chromosome 3"/>
</dbReference>
<evidence type="ECO:0000313" key="2">
    <source>
        <dbReference type="Proteomes" id="UP001062846"/>
    </source>
</evidence>
<proteinExistence type="predicted"/>
<comment type="caution">
    <text evidence="1">The sequence shown here is derived from an EMBL/GenBank/DDBJ whole genome shotgun (WGS) entry which is preliminary data.</text>
</comment>
<keyword evidence="2" id="KW-1185">Reference proteome</keyword>
<protein>
    <submittedName>
        <fullName evidence="1">Uncharacterized protein</fullName>
    </submittedName>
</protein>
<dbReference type="EMBL" id="CM046390">
    <property type="protein sequence ID" value="KAI8562325.1"/>
    <property type="molecule type" value="Genomic_DNA"/>
</dbReference>
<gene>
    <name evidence="1" type="ORF">RHMOL_Rhmol03G0028200</name>
</gene>
<evidence type="ECO:0000313" key="1">
    <source>
        <dbReference type="EMBL" id="KAI8562325.1"/>
    </source>
</evidence>
<name>A0ACC0P9M3_RHOML</name>